<evidence type="ECO:0000256" key="1">
    <source>
        <dbReference type="SAM" id="MobiDB-lite"/>
    </source>
</evidence>
<dbReference type="RefSeq" id="XP_067762545.1">
    <property type="nucleotide sequence ID" value="XM_067909789.1"/>
</dbReference>
<proteinExistence type="predicted"/>
<protein>
    <submittedName>
        <fullName evidence="2">Uncharacterized protein</fullName>
    </submittedName>
</protein>
<dbReference type="KEGG" id="ssao:94299991"/>
<name>A0A9P8RWG1_9EUKA</name>
<evidence type="ECO:0000313" key="3">
    <source>
        <dbReference type="Proteomes" id="UP000018208"/>
    </source>
</evidence>
<feature type="region of interest" description="Disordered" evidence="1">
    <location>
        <begin position="258"/>
        <end position="298"/>
    </location>
</feature>
<accession>A0A9P8RWG1</accession>
<gene>
    <name evidence="2" type="ORF">SS50377_25968</name>
</gene>
<dbReference type="EMBL" id="AUWU02000006">
    <property type="protein sequence ID" value="KAH0571772.1"/>
    <property type="molecule type" value="Genomic_DNA"/>
</dbReference>
<dbReference type="AlphaFoldDB" id="A0A9P8RWG1"/>
<sequence length="306" mass="33375">MQQIQTVLLNISFFCQILKQLKKIILLIHFIYFASLPILTASNGPPTRQQAPCQCRQPETTSSRHQHHACAAPVTTRPCAFGGELPSGLRREGKGREWNKIEWNGPPSEACIANGAPRVLPSRYCPRGVAATRDVVIQGCGATGAKDDSGPALVLGRYGCAVARPCPRPLQSSHACRRATMPEWALEGGLRHSPPRDPSLLHRPVPAAIYLAEQLLSRRLRQGRYGLRSGHLKARELISKRRLSHHSIAYIPELGRAKNVGQPSTRPSGRCRRGARAGSPARRDAPSARPGHAAARSRLSRVIAPA</sequence>
<comment type="caution">
    <text evidence="2">The sequence shown here is derived from an EMBL/GenBank/DDBJ whole genome shotgun (WGS) entry which is preliminary data.</text>
</comment>
<organism evidence="2 3">
    <name type="scientific">Spironucleus salmonicida</name>
    <dbReference type="NCBI Taxonomy" id="348837"/>
    <lineage>
        <taxon>Eukaryota</taxon>
        <taxon>Metamonada</taxon>
        <taxon>Diplomonadida</taxon>
        <taxon>Hexamitidae</taxon>
        <taxon>Hexamitinae</taxon>
        <taxon>Spironucleus</taxon>
    </lineage>
</organism>
<evidence type="ECO:0000313" key="2">
    <source>
        <dbReference type="EMBL" id="KAH0571772.1"/>
    </source>
</evidence>
<dbReference type="Proteomes" id="UP000018208">
    <property type="component" value="Unassembled WGS sequence"/>
</dbReference>
<dbReference type="GeneID" id="94299991"/>
<keyword evidence="3" id="KW-1185">Reference proteome</keyword>
<reference evidence="2 3" key="1">
    <citation type="journal article" date="2014" name="PLoS Genet.">
        <title>The Genome of Spironucleus salmonicida Highlights a Fish Pathogen Adapted to Fluctuating Environments.</title>
        <authorList>
            <person name="Xu F."/>
            <person name="Jerlstrom-Hultqvist J."/>
            <person name="Einarsson E."/>
            <person name="Astvaldsson A."/>
            <person name="Svard S.G."/>
            <person name="Andersson J.O."/>
        </authorList>
    </citation>
    <scope>NUCLEOTIDE SEQUENCE [LARGE SCALE GENOMIC DNA]</scope>
    <source>
        <strain evidence="2 3">ATCC 50377</strain>
    </source>
</reference>